<accession>A0A1V6X4R4</accession>
<dbReference type="EMBL" id="MOOB01000125">
    <property type="protein sequence ID" value="OQE70068.1"/>
    <property type="molecule type" value="Genomic_DNA"/>
</dbReference>
<dbReference type="SUPFAM" id="SSF51197">
    <property type="entry name" value="Clavaminate synthase-like"/>
    <property type="match status" value="1"/>
</dbReference>
<gene>
    <name evidence="1" type="ORF">PENNAL_c0125G08637</name>
</gene>
<comment type="caution">
    <text evidence="1">The sequence shown here is derived from an EMBL/GenBank/DDBJ whole genome shotgun (WGS) entry which is preliminary data.</text>
</comment>
<keyword evidence="2" id="KW-1185">Reference proteome</keyword>
<name>A0A1V6X4R4_PENNA</name>
<reference evidence="2" key="1">
    <citation type="journal article" date="2017" name="Nat. Microbiol.">
        <title>Global analysis of biosynthetic gene clusters reveals vast potential of secondary metabolite production in Penicillium species.</title>
        <authorList>
            <person name="Nielsen J.C."/>
            <person name="Grijseels S."/>
            <person name="Prigent S."/>
            <person name="Ji B."/>
            <person name="Dainat J."/>
            <person name="Nielsen K.F."/>
            <person name="Frisvad J.C."/>
            <person name="Workman M."/>
            <person name="Nielsen J."/>
        </authorList>
    </citation>
    <scope>NUCLEOTIDE SEQUENCE [LARGE SCALE GENOMIC DNA]</scope>
    <source>
        <strain evidence="2">IBT 13039</strain>
    </source>
</reference>
<protein>
    <submittedName>
        <fullName evidence="1">Uncharacterized protein</fullName>
    </submittedName>
</protein>
<dbReference type="Proteomes" id="UP000191691">
    <property type="component" value="Unassembled WGS sequence"/>
</dbReference>
<organism evidence="1 2">
    <name type="scientific">Penicillium nalgiovense</name>
    <dbReference type="NCBI Taxonomy" id="60175"/>
    <lineage>
        <taxon>Eukaryota</taxon>
        <taxon>Fungi</taxon>
        <taxon>Dikarya</taxon>
        <taxon>Ascomycota</taxon>
        <taxon>Pezizomycotina</taxon>
        <taxon>Eurotiomycetes</taxon>
        <taxon>Eurotiomycetidae</taxon>
        <taxon>Eurotiales</taxon>
        <taxon>Aspergillaceae</taxon>
        <taxon>Penicillium</taxon>
    </lineage>
</organism>
<sequence>MNGPPGVPSFHMAPETGSLGYVIIDCHVPPEELVNAAKAEVKGRLTDFQDAASDEHGYGILGWGSQCASLFRTHEEIFNHPFFASQVGDNPESNLYIRGVACFVKNTRPLPRVRVGYDRIYIYRPLEKTLGPEDGLFRLVPGSHREKAGSVERQAEVDIRLSPGQVLLMDGNMKFFWVIWASVLVIVNIQGAGRQLLQRSTVPIIFTSGEMRVFPSSLRWPLLLPTLDMNVLVVVHNDKIVWSLEWVKLAL</sequence>
<proteinExistence type="predicted"/>
<evidence type="ECO:0000313" key="2">
    <source>
        <dbReference type="Proteomes" id="UP000191691"/>
    </source>
</evidence>
<dbReference type="AlphaFoldDB" id="A0A1V6X4R4"/>
<evidence type="ECO:0000313" key="1">
    <source>
        <dbReference type="EMBL" id="OQE70068.1"/>
    </source>
</evidence>